<evidence type="ECO:0000256" key="2">
    <source>
        <dbReference type="ARBA" id="ARBA00022692"/>
    </source>
</evidence>
<dbReference type="PANTHER" id="PTHR43701:SF2">
    <property type="entry name" value="MEMBRANE TRANSPORTER PROTEIN YJNA-RELATED"/>
    <property type="match status" value="1"/>
</dbReference>
<feature type="transmembrane region" description="Helical" evidence="5">
    <location>
        <begin position="243"/>
        <end position="262"/>
    </location>
</feature>
<gene>
    <name evidence="6" type="ORF">IV494_10395</name>
</gene>
<evidence type="ECO:0000256" key="4">
    <source>
        <dbReference type="ARBA" id="ARBA00023136"/>
    </source>
</evidence>
<evidence type="ECO:0000313" key="6">
    <source>
        <dbReference type="EMBL" id="MBF8457587.1"/>
    </source>
</evidence>
<feature type="transmembrane region" description="Helical" evidence="5">
    <location>
        <begin position="40"/>
        <end position="62"/>
    </location>
</feature>
<sequence>MEILGYFFAVVIGLVLGLIGGGGSILSVPVFVYIFKFDAVTATGLSLFVVGITSLVGSAGFIRQKQIDFKTAFIFGIPSILGVLFSRRLVLPNLPDYIINRWGIALTKDMFLLLLFSILMLIASYKMIRKDDRPRLRKEQETNYTLLISQGLLVGIITGLIGAGGGFLIVPALVMLLGLNMKKAVATSLFIIAMNSVFGFLSTLQMFDQDWGFLLKFTALSVVGIFIGILIAKKIDGRKLKPIFGWFVLLMGLFIIFKEIFLKQLI</sequence>
<dbReference type="Pfam" id="PF01925">
    <property type="entry name" value="TauE"/>
    <property type="match status" value="1"/>
</dbReference>
<feature type="transmembrane region" description="Helical" evidence="5">
    <location>
        <begin position="69"/>
        <end position="90"/>
    </location>
</feature>
<evidence type="ECO:0000256" key="5">
    <source>
        <dbReference type="RuleBase" id="RU363041"/>
    </source>
</evidence>
<feature type="transmembrane region" description="Helical" evidence="5">
    <location>
        <begin position="7"/>
        <end position="34"/>
    </location>
</feature>
<keyword evidence="7" id="KW-1185">Reference proteome</keyword>
<keyword evidence="5" id="KW-1003">Cell membrane</keyword>
<feature type="transmembrane region" description="Helical" evidence="5">
    <location>
        <begin position="184"/>
        <end position="201"/>
    </location>
</feature>
<evidence type="ECO:0000313" key="7">
    <source>
        <dbReference type="Proteomes" id="UP000660070"/>
    </source>
</evidence>
<feature type="transmembrane region" description="Helical" evidence="5">
    <location>
        <begin position="213"/>
        <end position="231"/>
    </location>
</feature>
<comment type="caution">
    <text evidence="6">The sequence shown here is derived from an EMBL/GenBank/DDBJ whole genome shotgun (WGS) entry which is preliminary data.</text>
</comment>
<name>A0ABS0FCX6_9FLAO</name>
<keyword evidence="2 5" id="KW-0812">Transmembrane</keyword>
<dbReference type="PANTHER" id="PTHR43701">
    <property type="entry name" value="MEMBRANE TRANSPORTER PROTEIN MJ0441-RELATED"/>
    <property type="match status" value="1"/>
</dbReference>
<dbReference type="InterPro" id="IPR002781">
    <property type="entry name" value="TM_pro_TauE-like"/>
</dbReference>
<comment type="similarity">
    <text evidence="5">Belongs to the 4-toluene sulfonate uptake permease (TSUP) (TC 2.A.102) family.</text>
</comment>
<accession>A0ABS0FCX6</accession>
<evidence type="ECO:0000256" key="1">
    <source>
        <dbReference type="ARBA" id="ARBA00004141"/>
    </source>
</evidence>
<protein>
    <recommendedName>
        <fullName evidence="5">Probable membrane transporter protein</fullName>
    </recommendedName>
</protein>
<proteinExistence type="inferred from homology"/>
<keyword evidence="4 5" id="KW-0472">Membrane</keyword>
<comment type="subcellular location">
    <subcellularLocation>
        <location evidence="5">Cell membrane</location>
        <topology evidence="5">Multi-pass membrane protein</topology>
    </subcellularLocation>
    <subcellularLocation>
        <location evidence="1">Membrane</location>
        <topology evidence="1">Multi-pass membrane protein</topology>
    </subcellularLocation>
</comment>
<dbReference type="RefSeq" id="WP_196080069.1">
    <property type="nucleotide sequence ID" value="NZ_JADPVI010000002.1"/>
</dbReference>
<dbReference type="EMBL" id="JADPVI010000002">
    <property type="protein sequence ID" value="MBF8457587.1"/>
    <property type="molecule type" value="Genomic_DNA"/>
</dbReference>
<feature type="transmembrane region" description="Helical" evidence="5">
    <location>
        <begin position="152"/>
        <end position="178"/>
    </location>
</feature>
<evidence type="ECO:0000256" key="3">
    <source>
        <dbReference type="ARBA" id="ARBA00022989"/>
    </source>
</evidence>
<organism evidence="6 7">
    <name type="scientific">Kaistella gelatinilytica</name>
    <dbReference type="NCBI Taxonomy" id="2787636"/>
    <lineage>
        <taxon>Bacteria</taxon>
        <taxon>Pseudomonadati</taxon>
        <taxon>Bacteroidota</taxon>
        <taxon>Flavobacteriia</taxon>
        <taxon>Flavobacteriales</taxon>
        <taxon>Weeksellaceae</taxon>
        <taxon>Chryseobacterium group</taxon>
        <taxon>Kaistella</taxon>
    </lineage>
</organism>
<feature type="transmembrane region" description="Helical" evidence="5">
    <location>
        <begin position="110"/>
        <end position="128"/>
    </location>
</feature>
<dbReference type="InterPro" id="IPR051598">
    <property type="entry name" value="TSUP/Inactive_protease-like"/>
</dbReference>
<reference evidence="6 7" key="1">
    <citation type="submission" date="2020-11" db="EMBL/GenBank/DDBJ databases">
        <title>Kaistella gelatinilytica sp. nov., a flavobacterium isolated from Antarctic Soil.</title>
        <authorList>
            <person name="Li J."/>
        </authorList>
    </citation>
    <scope>NUCLEOTIDE SEQUENCE [LARGE SCALE GENOMIC DNA]</scope>
    <source>
        <strain evidence="6 7">G5-32</strain>
    </source>
</reference>
<dbReference type="Proteomes" id="UP000660070">
    <property type="component" value="Unassembled WGS sequence"/>
</dbReference>
<keyword evidence="3 5" id="KW-1133">Transmembrane helix</keyword>